<dbReference type="InterPro" id="IPR008906">
    <property type="entry name" value="HATC_C_dom"/>
</dbReference>
<accession>A0AAD3M6X4</accession>
<dbReference type="Proteomes" id="UP001279410">
    <property type="component" value="Unassembled WGS sequence"/>
</dbReference>
<evidence type="ECO:0000256" key="5">
    <source>
        <dbReference type="ARBA" id="ARBA00023242"/>
    </source>
</evidence>
<evidence type="ECO:0000259" key="7">
    <source>
        <dbReference type="Pfam" id="PF05699"/>
    </source>
</evidence>
<keyword evidence="2" id="KW-0479">Metal-binding</keyword>
<keyword evidence="5" id="KW-0539">Nucleus</keyword>
<name>A0AAD3M6X4_LATJO</name>
<dbReference type="SUPFAM" id="SSF53098">
    <property type="entry name" value="Ribonuclease H-like"/>
    <property type="match status" value="1"/>
</dbReference>
<dbReference type="GO" id="GO:0005634">
    <property type="term" value="C:nucleus"/>
    <property type="evidence" value="ECO:0007669"/>
    <property type="project" value="UniProtKB-SubCell"/>
</dbReference>
<reference evidence="8" key="1">
    <citation type="submission" date="2022-08" db="EMBL/GenBank/DDBJ databases">
        <title>Genome sequencing of akame (Lates japonicus).</title>
        <authorList>
            <person name="Hashiguchi Y."/>
            <person name="Takahashi H."/>
        </authorList>
    </citation>
    <scope>NUCLEOTIDE SEQUENCE</scope>
    <source>
        <strain evidence="8">Kochi</strain>
    </source>
</reference>
<keyword evidence="4" id="KW-0862">Zinc</keyword>
<dbReference type="EMBL" id="BRZM01000006">
    <property type="protein sequence ID" value="GLD48622.1"/>
    <property type="molecule type" value="Genomic_DNA"/>
</dbReference>
<dbReference type="GO" id="GO:0046983">
    <property type="term" value="F:protein dimerization activity"/>
    <property type="evidence" value="ECO:0007669"/>
    <property type="project" value="InterPro"/>
</dbReference>
<gene>
    <name evidence="8" type="ORF">AKAME5_000256800</name>
</gene>
<sequence length="297" mass="33182">MAFPVRDIIATLKSCAGHFGHSVLAKQRLRAIQEELGLPTHSINQAVQTRWNSTLHMLQRMFEQRCALNVYASDHGHISCPSAAQWDIVSNLIETLEPLEEVTLEMSHSESSASCVIPSISVLKMMLQHEGPSSAGIKTLRTSMLDSLTRRFSKAEDTKCLVLATVLDPRYKDKAFTSAETVEKAKDWLKEEAAHDTAKTVEETGEAEAAAKRQRVQTDPPPTLVDSLYAKLLGTAHHTDAAQSSFDTELECYLKLPVVERSSQPLEWWKKNEERFQRLAVLARKYLCPPPSTVPSE</sequence>
<evidence type="ECO:0000256" key="1">
    <source>
        <dbReference type="ARBA" id="ARBA00004123"/>
    </source>
</evidence>
<dbReference type="PANTHER" id="PTHR46481:SF10">
    <property type="entry name" value="ZINC FINGER BED DOMAIN-CONTAINING PROTEIN 39"/>
    <property type="match status" value="1"/>
</dbReference>
<evidence type="ECO:0000256" key="3">
    <source>
        <dbReference type="ARBA" id="ARBA00022771"/>
    </source>
</evidence>
<evidence type="ECO:0000256" key="4">
    <source>
        <dbReference type="ARBA" id="ARBA00022833"/>
    </source>
</evidence>
<evidence type="ECO:0000256" key="2">
    <source>
        <dbReference type="ARBA" id="ARBA00022723"/>
    </source>
</evidence>
<feature type="region of interest" description="Disordered" evidence="6">
    <location>
        <begin position="195"/>
        <end position="220"/>
    </location>
</feature>
<dbReference type="InterPro" id="IPR052035">
    <property type="entry name" value="ZnF_BED_domain_contain"/>
</dbReference>
<dbReference type="PANTHER" id="PTHR46481">
    <property type="entry name" value="ZINC FINGER BED DOMAIN-CONTAINING PROTEIN 4"/>
    <property type="match status" value="1"/>
</dbReference>
<comment type="caution">
    <text evidence="8">The sequence shown here is derived from an EMBL/GenBank/DDBJ whole genome shotgun (WGS) entry which is preliminary data.</text>
</comment>
<evidence type="ECO:0000313" key="9">
    <source>
        <dbReference type="Proteomes" id="UP001279410"/>
    </source>
</evidence>
<comment type="subcellular location">
    <subcellularLocation>
        <location evidence="1">Nucleus</location>
    </subcellularLocation>
</comment>
<keyword evidence="9" id="KW-1185">Reference proteome</keyword>
<protein>
    <submittedName>
        <fullName evidence="8">Zinc finger BED domain-containing protein 4-like isoform X1</fullName>
    </submittedName>
</protein>
<proteinExistence type="predicted"/>
<dbReference type="AlphaFoldDB" id="A0AAD3M6X4"/>
<feature type="domain" description="HAT C-terminal dimerisation" evidence="7">
    <location>
        <begin position="249"/>
        <end position="297"/>
    </location>
</feature>
<organism evidence="8 9">
    <name type="scientific">Lates japonicus</name>
    <name type="common">Japanese lates</name>
    <dbReference type="NCBI Taxonomy" id="270547"/>
    <lineage>
        <taxon>Eukaryota</taxon>
        <taxon>Metazoa</taxon>
        <taxon>Chordata</taxon>
        <taxon>Craniata</taxon>
        <taxon>Vertebrata</taxon>
        <taxon>Euteleostomi</taxon>
        <taxon>Actinopterygii</taxon>
        <taxon>Neopterygii</taxon>
        <taxon>Teleostei</taxon>
        <taxon>Neoteleostei</taxon>
        <taxon>Acanthomorphata</taxon>
        <taxon>Carangaria</taxon>
        <taxon>Carangaria incertae sedis</taxon>
        <taxon>Centropomidae</taxon>
        <taxon>Lates</taxon>
    </lineage>
</organism>
<dbReference type="GO" id="GO:0008270">
    <property type="term" value="F:zinc ion binding"/>
    <property type="evidence" value="ECO:0007669"/>
    <property type="project" value="UniProtKB-KW"/>
</dbReference>
<dbReference type="InterPro" id="IPR012337">
    <property type="entry name" value="RNaseH-like_sf"/>
</dbReference>
<dbReference type="Pfam" id="PF05699">
    <property type="entry name" value="Dimer_Tnp_hAT"/>
    <property type="match status" value="1"/>
</dbReference>
<evidence type="ECO:0000256" key="6">
    <source>
        <dbReference type="SAM" id="MobiDB-lite"/>
    </source>
</evidence>
<evidence type="ECO:0000313" key="8">
    <source>
        <dbReference type="EMBL" id="GLD48622.1"/>
    </source>
</evidence>
<keyword evidence="3" id="KW-0863">Zinc-finger</keyword>